<feature type="transmembrane region" description="Helical" evidence="7">
    <location>
        <begin position="67"/>
        <end position="89"/>
    </location>
</feature>
<feature type="transmembrane region" description="Helical" evidence="7">
    <location>
        <begin position="153"/>
        <end position="174"/>
    </location>
</feature>
<keyword evidence="6 7" id="KW-0472">Membrane</keyword>
<feature type="transmembrane region" description="Helical" evidence="7">
    <location>
        <begin position="15"/>
        <end position="38"/>
    </location>
</feature>
<dbReference type="PANTHER" id="PTHR30353">
    <property type="entry name" value="INNER MEMBRANE PROTEIN DEDA-RELATED"/>
    <property type="match status" value="1"/>
</dbReference>
<protein>
    <submittedName>
        <fullName evidence="10">VTT domain-containing protein</fullName>
    </submittedName>
</protein>
<dbReference type="GO" id="GO:0005886">
    <property type="term" value="C:plasma membrane"/>
    <property type="evidence" value="ECO:0007669"/>
    <property type="project" value="UniProtKB-SubCell"/>
</dbReference>
<dbReference type="InterPro" id="IPR032818">
    <property type="entry name" value="DedA-like"/>
</dbReference>
<evidence type="ECO:0000256" key="3">
    <source>
        <dbReference type="ARBA" id="ARBA00022475"/>
    </source>
</evidence>
<dbReference type="InterPro" id="IPR032816">
    <property type="entry name" value="VTT_dom"/>
</dbReference>
<feature type="domain" description="VTT" evidence="9">
    <location>
        <begin position="40"/>
        <end position="173"/>
    </location>
</feature>
<evidence type="ECO:0000313" key="10">
    <source>
        <dbReference type="EMBL" id="MBF9068353.1"/>
    </source>
</evidence>
<evidence type="ECO:0000256" key="6">
    <source>
        <dbReference type="ARBA" id="ARBA00023136"/>
    </source>
</evidence>
<feature type="region of interest" description="Disordered" evidence="8">
    <location>
        <begin position="212"/>
        <end position="245"/>
    </location>
</feature>
<evidence type="ECO:0000259" key="9">
    <source>
        <dbReference type="Pfam" id="PF09335"/>
    </source>
</evidence>
<evidence type="ECO:0000256" key="5">
    <source>
        <dbReference type="ARBA" id="ARBA00022989"/>
    </source>
</evidence>
<proteinExistence type="inferred from homology"/>
<reference evidence="10" key="1">
    <citation type="submission" date="2020-11" db="EMBL/GenBank/DDBJ databases">
        <title>Isolation and identification of active actinomycetes.</title>
        <authorList>
            <person name="Yu B."/>
        </authorList>
    </citation>
    <scope>NUCLEOTIDE SEQUENCE</scope>
    <source>
        <strain evidence="10">NEAU-YB345</strain>
    </source>
</reference>
<evidence type="ECO:0000256" key="4">
    <source>
        <dbReference type="ARBA" id="ARBA00022692"/>
    </source>
</evidence>
<comment type="caution">
    <text evidence="10">The sequence shown here is derived from an EMBL/GenBank/DDBJ whole genome shotgun (WGS) entry which is preliminary data.</text>
</comment>
<evidence type="ECO:0000256" key="8">
    <source>
        <dbReference type="SAM" id="MobiDB-lite"/>
    </source>
</evidence>
<keyword evidence="4 7" id="KW-0812">Transmembrane</keyword>
<name>A0A931B170_9ACTN</name>
<evidence type="ECO:0000256" key="2">
    <source>
        <dbReference type="ARBA" id="ARBA00010792"/>
    </source>
</evidence>
<dbReference type="Proteomes" id="UP000657385">
    <property type="component" value="Unassembled WGS sequence"/>
</dbReference>
<organism evidence="10 11">
    <name type="scientific">Streptacidiphilus fuscans</name>
    <dbReference type="NCBI Taxonomy" id="2789292"/>
    <lineage>
        <taxon>Bacteria</taxon>
        <taxon>Bacillati</taxon>
        <taxon>Actinomycetota</taxon>
        <taxon>Actinomycetes</taxon>
        <taxon>Kitasatosporales</taxon>
        <taxon>Streptomycetaceae</taxon>
        <taxon>Streptacidiphilus</taxon>
    </lineage>
</organism>
<dbReference type="Pfam" id="PF09335">
    <property type="entry name" value="VTT_dom"/>
    <property type="match status" value="1"/>
</dbReference>
<feature type="compositionally biased region" description="Low complexity" evidence="8">
    <location>
        <begin position="216"/>
        <end position="226"/>
    </location>
</feature>
<comment type="similarity">
    <text evidence="2 7">Belongs to the DedA family.</text>
</comment>
<feature type="transmembrane region" description="Helical" evidence="7">
    <location>
        <begin position="186"/>
        <end position="204"/>
    </location>
</feature>
<keyword evidence="3 7" id="KW-1003">Cell membrane</keyword>
<feature type="transmembrane region" description="Helical" evidence="7">
    <location>
        <begin position="45"/>
        <end position="61"/>
    </location>
</feature>
<dbReference type="AlphaFoldDB" id="A0A931B170"/>
<evidence type="ECO:0000256" key="7">
    <source>
        <dbReference type="RuleBase" id="RU367016"/>
    </source>
</evidence>
<keyword evidence="5 7" id="KW-1133">Transmembrane helix</keyword>
<dbReference type="PANTHER" id="PTHR30353:SF0">
    <property type="entry name" value="TRANSMEMBRANE PROTEIN"/>
    <property type="match status" value="1"/>
</dbReference>
<gene>
    <name evidence="10" type="ORF">I2501_09915</name>
</gene>
<comment type="subcellular location">
    <subcellularLocation>
        <location evidence="1 7">Cell membrane</location>
        <topology evidence="1 7">Multi-pass membrane protein</topology>
    </subcellularLocation>
</comment>
<dbReference type="EMBL" id="JADPRT010000003">
    <property type="protein sequence ID" value="MBF9068353.1"/>
    <property type="molecule type" value="Genomic_DNA"/>
</dbReference>
<accession>A0A931B170</accession>
<sequence length="245" mass="25647">MTQNLALNLLDAKALIAQVGTVGLLAIIFAETGLLIGFFLPGDSLLILAGVAASGAGKALLGTQMSVGTLLIAAPLCAIAGAQLGHLLGAKIGTRMFDRPNSRLFKRSHVDKAEEYFNRFGPAKAVVMARFIPVVRTFLNPVAGTLEMPARTFFVWNALGGVVWTEVMLLIGYKFGDSMAPVIDKYLVPAVLVIVLLSLTPILIEVLKGRRGGGAPAATASGAGAEESADSARVPVTSGGRHRKR</sequence>
<evidence type="ECO:0000313" key="11">
    <source>
        <dbReference type="Proteomes" id="UP000657385"/>
    </source>
</evidence>
<keyword evidence="11" id="KW-1185">Reference proteome</keyword>
<evidence type="ECO:0000256" key="1">
    <source>
        <dbReference type="ARBA" id="ARBA00004651"/>
    </source>
</evidence>
<dbReference type="RefSeq" id="WP_196193494.1">
    <property type="nucleotide sequence ID" value="NZ_JADPRT010000003.1"/>
</dbReference>